<evidence type="ECO:0000256" key="3">
    <source>
        <dbReference type="ARBA" id="ARBA00022679"/>
    </source>
</evidence>
<feature type="domain" description="RING-type" evidence="17">
    <location>
        <begin position="57"/>
        <end position="96"/>
    </location>
</feature>
<dbReference type="Pfam" id="PF00097">
    <property type="entry name" value="zf-C3HC4"/>
    <property type="match status" value="1"/>
</dbReference>
<evidence type="ECO:0000256" key="16">
    <source>
        <dbReference type="SAM" id="MobiDB-lite"/>
    </source>
</evidence>
<evidence type="ECO:0000256" key="14">
    <source>
        <dbReference type="ARBA" id="ARBA00079184"/>
    </source>
</evidence>
<keyword evidence="18" id="KW-1185">Reference proteome</keyword>
<organism evidence="18 19">
    <name type="scientific">Romanomermis culicivorax</name>
    <name type="common">Nematode worm</name>
    <dbReference type="NCBI Taxonomy" id="13658"/>
    <lineage>
        <taxon>Eukaryota</taxon>
        <taxon>Metazoa</taxon>
        <taxon>Ecdysozoa</taxon>
        <taxon>Nematoda</taxon>
        <taxon>Enoplea</taxon>
        <taxon>Dorylaimia</taxon>
        <taxon>Mermithida</taxon>
        <taxon>Mermithoidea</taxon>
        <taxon>Mermithidae</taxon>
        <taxon>Romanomermis</taxon>
    </lineage>
</organism>
<evidence type="ECO:0000256" key="12">
    <source>
        <dbReference type="ARBA" id="ARBA00076940"/>
    </source>
</evidence>
<dbReference type="SMART" id="SM00184">
    <property type="entry name" value="RING"/>
    <property type="match status" value="1"/>
</dbReference>
<evidence type="ECO:0000256" key="1">
    <source>
        <dbReference type="ARBA" id="ARBA00000900"/>
    </source>
</evidence>
<keyword evidence="3" id="KW-0808">Transferase</keyword>
<dbReference type="PANTHER" id="PTHR46077">
    <property type="entry name" value="E3 UBIQUITIN-PROTEIN LIGASE TOPORS"/>
    <property type="match status" value="1"/>
</dbReference>
<sequence>MDSEEYENRITDADISNTDVSSRYPLAKVQNISPSSVGVHSRPDQATRKSESPSEKCAICLCSPENRSYTDSCFHEFCFVCLLEWSKVKTECPLCKLKFKNIIHNIRSMSDFDEFEVKEPQRQTTGGREIERVGRGNVSVNVNSPLFGLDESGRRFRYNSTMTAERQELISHIRSLQSHLRELHRSQRDELRVRRQRERLERLAHIYIRSVNRPDTLGSSLEFRRMIYERGLYVRPMRSDEQQAPEDVENSGDAGQSFLIDTYRDTSPEFYRENPAQLHRLLRWLHRELNVFFHGRPNQVNFICNYMCDLISRFDLRSDELRRRLRIIFRQYIDHFLHEFYHFARSPMEMDQYDRFARYERPPGQNDNNLPSISASVNLPNPPLSTIENTADEGGEEPELLSVSSSSSPIVEESSSSPSTPSGPPVHEPSALTIKVGDNLARLRGFLNNARDRLTCLQDAATSSSSIDQQEDLIVNDGNALPTETVPIPLSSSSSPDFSYRRSFNVSPSLSSASHYSRRSEIIFTEPGSIIGSQSPPTQVFAVSRPSSTIFSPSHVDDVTPHTTAMNRARTASWTSDRESRDGKNVVVYDEDDDSDGIEIVAELLPKHLRTQEVLEIDSSLSSSDSDINVTDDISPPRNSNRPCCSKSLKEEDIATDRIMKKTLRSVVLATEGFLRRNKDSDKISSDNKEERRDQHKRKKRKPDHRSESPKNEDDQHRLKKSSKRSRSREKHDFDDCIRKKKHKKYSKRCSNSD</sequence>
<dbReference type="WBParaSite" id="nRc.2.0.1.t37184-RA">
    <property type="protein sequence ID" value="nRc.2.0.1.t37184-RA"/>
    <property type="gene ID" value="nRc.2.0.1.g37184"/>
</dbReference>
<dbReference type="SUPFAM" id="SSF57850">
    <property type="entry name" value="RING/U-box"/>
    <property type="match status" value="1"/>
</dbReference>
<feature type="region of interest" description="Disordered" evidence="16">
    <location>
        <begin position="679"/>
        <end position="754"/>
    </location>
</feature>
<feature type="compositionally biased region" description="Basic and acidic residues" evidence="16">
    <location>
        <begin position="705"/>
        <end position="717"/>
    </location>
</feature>
<dbReference type="Pfam" id="PF26084">
    <property type="entry name" value="PWI_Topors"/>
    <property type="match status" value="1"/>
</dbReference>
<comment type="catalytic activity">
    <reaction evidence="1">
        <text>S-ubiquitinyl-[E2 ubiquitin-conjugating enzyme]-L-cysteine + [acceptor protein]-L-lysine = [E2 ubiquitin-conjugating enzyme]-L-cysteine + N(6)-ubiquitinyl-[acceptor protein]-L-lysine.</text>
        <dbReference type="EC" id="2.3.2.27"/>
    </reaction>
</comment>
<feature type="compositionally biased region" description="Basic residues" evidence="16">
    <location>
        <begin position="695"/>
        <end position="704"/>
    </location>
</feature>
<evidence type="ECO:0000256" key="9">
    <source>
        <dbReference type="ARBA" id="ARBA00023163"/>
    </source>
</evidence>
<dbReference type="EC" id="2.3.2.27" evidence="2"/>
<dbReference type="Proteomes" id="UP000887565">
    <property type="component" value="Unplaced"/>
</dbReference>
<dbReference type="InterPro" id="IPR013083">
    <property type="entry name" value="Znf_RING/FYVE/PHD"/>
</dbReference>
<feature type="compositionally biased region" description="Low complexity" evidence="16">
    <location>
        <begin position="400"/>
        <end position="420"/>
    </location>
</feature>
<evidence type="ECO:0000256" key="7">
    <source>
        <dbReference type="ARBA" id="ARBA00022833"/>
    </source>
</evidence>
<dbReference type="InterPro" id="IPR001841">
    <property type="entry name" value="Znf_RING"/>
</dbReference>
<evidence type="ECO:0000256" key="8">
    <source>
        <dbReference type="ARBA" id="ARBA00023015"/>
    </source>
</evidence>
<keyword evidence="9" id="KW-0804">Transcription</keyword>
<dbReference type="PANTHER" id="PTHR46077:SF1">
    <property type="entry name" value="TOP1 BINDING ARGININE_SERINE RICH PROTEIN, E3 UBIQUITIN LIGASE"/>
    <property type="match status" value="1"/>
</dbReference>
<dbReference type="GO" id="GO:0000209">
    <property type="term" value="P:protein polyubiquitination"/>
    <property type="evidence" value="ECO:0007669"/>
    <property type="project" value="TreeGrafter"/>
</dbReference>
<name>A0A915KGV6_ROMCU</name>
<keyword evidence="8" id="KW-0805">Transcription regulation</keyword>
<keyword evidence="4" id="KW-0479">Metal-binding</keyword>
<protein>
    <recommendedName>
        <fullName evidence="10">E3 ubiquitin-protein ligase Topors</fullName>
        <ecNumber evidence="2">2.3.2.27</ecNumber>
    </recommendedName>
    <alternativeName>
        <fullName evidence="11">RING-type E3 ubiquitin transferase Topors</fullName>
    </alternativeName>
    <alternativeName>
        <fullName evidence="13">SUMO1-protein E3 ligase Topors</fullName>
    </alternativeName>
    <alternativeName>
        <fullName evidence="12">Topoisomerase I-binding RING finger protein</fullName>
    </alternativeName>
    <alternativeName>
        <fullName evidence="14">Topoisomerase I-binding arginine/serine-rich protein</fullName>
    </alternativeName>
</protein>
<evidence type="ECO:0000256" key="6">
    <source>
        <dbReference type="ARBA" id="ARBA00022786"/>
    </source>
</evidence>
<feature type="compositionally biased region" description="Acidic residues" evidence="16">
    <location>
        <begin position="390"/>
        <end position="399"/>
    </location>
</feature>
<keyword evidence="6" id="KW-0833">Ubl conjugation pathway</keyword>
<feature type="compositionally biased region" description="Basic residues" evidence="16">
    <location>
        <begin position="718"/>
        <end position="729"/>
    </location>
</feature>
<dbReference type="InterPro" id="IPR058745">
    <property type="entry name" value="PWI_Topors"/>
</dbReference>
<keyword evidence="7" id="KW-0862">Zinc</keyword>
<dbReference type="InterPro" id="IPR017907">
    <property type="entry name" value="Znf_RING_CS"/>
</dbReference>
<evidence type="ECO:0000256" key="11">
    <source>
        <dbReference type="ARBA" id="ARBA00076856"/>
    </source>
</evidence>
<feature type="compositionally biased region" description="Low complexity" evidence="16">
    <location>
        <begin position="618"/>
        <end position="627"/>
    </location>
</feature>
<dbReference type="PROSITE" id="PS00518">
    <property type="entry name" value="ZF_RING_1"/>
    <property type="match status" value="1"/>
</dbReference>
<dbReference type="GO" id="GO:0061630">
    <property type="term" value="F:ubiquitin protein ligase activity"/>
    <property type="evidence" value="ECO:0007669"/>
    <property type="project" value="UniProtKB-EC"/>
</dbReference>
<evidence type="ECO:0000256" key="10">
    <source>
        <dbReference type="ARBA" id="ARBA00071236"/>
    </source>
</evidence>
<dbReference type="InterPro" id="IPR058746">
    <property type="entry name" value="Znf_RING-type_Topors"/>
</dbReference>
<feature type="compositionally biased region" description="Basic and acidic residues" evidence="16">
    <location>
        <begin position="679"/>
        <end position="694"/>
    </location>
</feature>
<evidence type="ECO:0000259" key="17">
    <source>
        <dbReference type="PROSITE" id="PS50089"/>
    </source>
</evidence>
<dbReference type="FunFam" id="3.30.40.10:FF:000136">
    <property type="entry name" value="E3 ubiquitin-protein ligase Topors"/>
    <property type="match status" value="1"/>
</dbReference>
<dbReference type="AlphaFoldDB" id="A0A915KGV6"/>
<evidence type="ECO:0000256" key="15">
    <source>
        <dbReference type="PROSITE-ProRule" id="PRU00175"/>
    </source>
</evidence>
<evidence type="ECO:0000256" key="13">
    <source>
        <dbReference type="ARBA" id="ARBA00079040"/>
    </source>
</evidence>
<accession>A0A915KGV6</accession>
<dbReference type="PROSITE" id="PS50089">
    <property type="entry name" value="ZF_RING_2"/>
    <property type="match status" value="1"/>
</dbReference>
<proteinExistence type="predicted"/>
<dbReference type="GO" id="GO:0008270">
    <property type="term" value="F:zinc ion binding"/>
    <property type="evidence" value="ECO:0007669"/>
    <property type="project" value="UniProtKB-KW"/>
</dbReference>
<evidence type="ECO:0000313" key="19">
    <source>
        <dbReference type="WBParaSite" id="nRc.2.0.1.t37184-RA"/>
    </source>
</evidence>
<evidence type="ECO:0000256" key="4">
    <source>
        <dbReference type="ARBA" id="ARBA00022723"/>
    </source>
</evidence>
<dbReference type="CDD" id="cd16574">
    <property type="entry name" value="RING-HC_Topors"/>
    <property type="match status" value="1"/>
</dbReference>
<feature type="compositionally biased region" description="Polar residues" evidence="16">
    <location>
        <begin position="365"/>
        <end position="389"/>
    </location>
</feature>
<evidence type="ECO:0000313" key="18">
    <source>
        <dbReference type="Proteomes" id="UP000887565"/>
    </source>
</evidence>
<feature type="region of interest" description="Disordered" evidence="16">
    <location>
        <begin position="359"/>
        <end position="430"/>
    </location>
</feature>
<dbReference type="GO" id="GO:0006513">
    <property type="term" value="P:protein monoubiquitination"/>
    <property type="evidence" value="ECO:0007669"/>
    <property type="project" value="TreeGrafter"/>
</dbReference>
<evidence type="ECO:0000256" key="5">
    <source>
        <dbReference type="ARBA" id="ARBA00022771"/>
    </source>
</evidence>
<dbReference type="Gene3D" id="3.30.40.10">
    <property type="entry name" value="Zinc/RING finger domain, C3HC4 (zinc finger)"/>
    <property type="match status" value="1"/>
</dbReference>
<dbReference type="InterPro" id="IPR018957">
    <property type="entry name" value="Znf_C3HC4_RING-type"/>
</dbReference>
<keyword evidence="5 15" id="KW-0863">Zinc-finger</keyword>
<feature type="region of interest" description="Disordered" evidence="16">
    <location>
        <begin position="618"/>
        <end position="646"/>
    </location>
</feature>
<feature type="compositionally biased region" description="Basic residues" evidence="16">
    <location>
        <begin position="739"/>
        <end position="748"/>
    </location>
</feature>
<reference evidence="19" key="1">
    <citation type="submission" date="2022-11" db="UniProtKB">
        <authorList>
            <consortium name="WormBaseParasite"/>
        </authorList>
    </citation>
    <scope>IDENTIFICATION</scope>
</reference>
<evidence type="ECO:0000256" key="2">
    <source>
        <dbReference type="ARBA" id="ARBA00012483"/>
    </source>
</evidence>